<dbReference type="InterPro" id="IPR011990">
    <property type="entry name" value="TPR-like_helical_dom_sf"/>
</dbReference>
<gene>
    <name evidence="4" type="ORF">WG929_15765</name>
</gene>
<evidence type="ECO:0000313" key="4">
    <source>
        <dbReference type="EMBL" id="MFK4753871.1"/>
    </source>
</evidence>
<dbReference type="SMART" id="SM00028">
    <property type="entry name" value="TPR"/>
    <property type="match status" value="1"/>
</dbReference>
<evidence type="ECO:0000259" key="3">
    <source>
        <dbReference type="Pfam" id="PF18073"/>
    </source>
</evidence>
<feature type="repeat" description="TPR" evidence="2">
    <location>
        <begin position="213"/>
        <end position="246"/>
    </location>
</feature>
<dbReference type="InterPro" id="IPR019734">
    <property type="entry name" value="TPR_rpt"/>
</dbReference>
<keyword evidence="2" id="KW-0802">TPR repeat</keyword>
<dbReference type="Gene3D" id="1.25.40.10">
    <property type="entry name" value="Tetratricopeptide repeat domain"/>
    <property type="match status" value="1"/>
</dbReference>
<proteinExistence type="predicted"/>
<dbReference type="RefSeq" id="WP_416206857.1">
    <property type="nucleotide sequence ID" value="NZ_JBBKTX010000021.1"/>
</dbReference>
<protein>
    <recommendedName>
        <fullName evidence="3">LapB rubredoxin metal binding domain-containing protein</fullName>
    </recommendedName>
</protein>
<dbReference type="SUPFAM" id="SSF48452">
    <property type="entry name" value="TPR-like"/>
    <property type="match status" value="1"/>
</dbReference>
<keyword evidence="5" id="KW-1185">Reference proteome</keyword>
<evidence type="ECO:0000313" key="5">
    <source>
        <dbReference type="Proteomes" id="UP001620597"/>
    </source>
</evidence>
<comment type="caution">
    <text evidence="4">The sequence shown here is derived from an EMBL/GenBank/DDBJ whole genome shotgun (WGS) entry which is preliminary data.</text>
</comment>
<name>A0ABW8NLW4_9GAMM</name>
<keyword evidence="1" id="KW-0479">Metal-binding</keyword>
<dbReference type="InterPro" id="IPR041166">
    <property type="entry name" value="Rubredoxin_2"/>
</dbReference>
<evidence type="ECO:0000256" key="1">
    <source>
        <dbReference type="ARBA" id="ARBA00022723"/>
    </source>
</evidence>
<evidence type="ECO:0000256" key="2">
    <source>
        <dbReference type="PROSITE-ProRule" id="PRU00339"/>
    </source>
</evidence>
<sequence>MMESAIVFVLVLVGTGLGWVLGYRSGKVRPKNTPADWIPSIDFILAQNTDITLKRLVNAQTLDDDSIELFLRLGCSLREKGEVERAIHLHQTLFARTDLKGVLLQELELELAMDFAMAGLHDRAERLLLELLDARGRIQEKSAKVLLELLEEEGAWQQVLDLNRARKLPNSALLQRRVAHAACELAERAAASGNYIETRQLCRTALKSDGRCARAFVVLGNMAFEQDEPSEAVRCYLKALDHDPGSIIAILDPMVRSFHQLGDPHGLLAHLQRHGEGLNYVPALVARAETLADIEGAETAIAGFIQDLEKYPSYTGYVAMLGLLLRHKRRLSESQAHGVYAILRRIDTDDPSFVCSQCGFKAREFHWRCPSCKNWASLKAITPFSHPSVAIEDL</sequence>
<dbReference type="EMBL" id="JBBKTX010000021">
    <property type="protein sequence ID" value="MFK4753871.1"/>
    <property type="molecule type" value="Genomic_DNA"/>
</dbReference>
<organism evidence="4 5">
    <name type="scientific">Oceanobacter antarcticus</name>
    <dbReference type="NCBI Taxonomy" id="3133425"/>
    <lineage>
        <taxon>Bacteria</taxon>
        <taxon>Pseudomonadati</taxon>
        <taxon>Pseudomonadota</taxon>
        <taxon>Gammaproteobacteria</taxon>
        <taxon>Oceanospirillales</taxon>
        <taxon>Oceanospirillaceae</taxon>
        <taxon>Oceanobacter</taxon>
    </lineage>
</organism>
<reference evidence="4 5" key="1">
    <citation type="submission" date="2024-03" db="EMBL/GenBank/DDBJ databases">
        <title>High-quality draft genome sequence of Oceanobacter sp. wDCs-4.</title>
        <authorList>
            <person name="Dong C."/>
        </authorList>
    </citation>
    <scope>NUCLEOTIDE SEQUENCE [LARGE SCALE GENOMIC DNA]</scope>
    <source>
        <strain evidence="5">wDCs-4</strain>
    </source>
</reference>
<dbReference type="Pfam" id="PF18073">
    <property type="entry name" value="Zn_ribbon_LapB"/>
    <property type="match status" value="1"/>
</dbReference>
<feature type="domain" description="LapB rubredoxin metal binding" evidence="3">
    <location>
        <begin position="353"/>
        <end position="379"/>
    </location>
</feature>
<accession>A0ABW8NLW4</accession>
<dbReference type="PROSITE" id="PS50005">
    <property type="entry name" value="TPR"/>
    <property type="match status" value="1"/>
</dbReference>
<dbReference type="Proteomes" id="UP001620597">
    <property type="component" value="Unassembled WGS sequence"/>
</dbReference>